<evidence type="ECO:0000313" key="2">
    <source>
        <dbReference type="Proteomes" id="UP000319716"/>
    </source>
</evidence>
<comment type="caution">
    <text evidence="1">The sequence shown here is derived from an EMBL/GenBank/DDBJ whole genome shotgun (WGS) entry which is preliminary data.</text>
</comment>
<accession>A0A4Y1Z7F2</accession>
<dbReference type="AlphaFoldDB" id="A0A4Y1Z7F2"/>
<protein>
    <submittedName>
        <fullName evidence="1">Uncharacterized protein</fullName>
    </submittedName>
</protein>
<name>A0A4Y1Z7F2_9BACL</name>
<dbReference type="EMBL" id="BEXB01000002">
    <property type="protein sequence ID" value="GAY74858.1"/>
    <property type="molecule type" value="Genomic_DNA"/>
</dbReference>
<gene>
    <name evidence="1" type="ORF">NBRC111894_412</name>
</gene>
<reference evidence="1 2" key="1">
    <citation type="submission" date="2017-11" db="EMBL/GenBank/DDBJ databases">
        <title>Draft Genome Sequence of Sporolactobacillus inulinus NBRC 111894 Isolated from Koso, a Japanese Sugar-Vegetable Fermented Beverage.</title>
        <authorList>
            <person name="Chiou T.Y."/>
            <person name="Oshima K."/>
            <person name="Suda W."/>
            <person name="Hattori M."/>
            <person name="Takahashi T."/>
        </authorList>
    </citation>
    <scope>NUCLEOTIDE SEQUENCE [LARGE SCALE GENOMIC DNA]</scope>
    <source>
        <strain evidence="1 2">NBRC111894</strain>
    </source>
</reference>
<organism evidence="1 2">
    <name type="scientific">Sporolactobacillus inulinus</name>
    <dbReference type="NCBI Taxonomy" id="2078"/>
    <lineage>
        <taxon>Bacteria</taxon>
        <taxon>Bacillati</taxon>
        <taxon>Bacillota</taxon>
        <taxon>Bacilli</taxon>
        <taxon>Bacillales</taxon>
        <taxon>Sporolactobacillaceae</taxon>
        <taxon>Sporolactobacillus</taxon>
    </lineage>
</organism>
<dbReference type="Proteomes" id="UP000319716">
    <property type="component" value="Unassembled WGS sequence"/>
</dbReference>
<sequence length="37" mass="4483">MNASFFRIINNHHYTSGKRTYDVLLYSLYVKRNAHHD</sequence>
<proteinExistence type="predicted"/>
<evidence type="ECO:0000313" key="1">
    <source>
        <dbReference type="EMBL" id="GAY74858.1"/>
    </source>
</evidence>